<dbReference type="Gene3D" id="3.30.460.10">
    <property type="entry name" value="Beta Polymerase, domain 2"/>
    <property type="match status" value="1"/>
</dbReference>
<comment type="caution">
    <text evidence="11">The sequence shown here is derived from an EMBL/GenBank/DDBJ whole genome shotgun (WGS) entry which is preliminary data.</text>
</comment>
<evidence type="ECO:0000259" key="10">
    <source>
        <dbReference type="Pfam" id="PF01909"/>
    </source>
</evidence>
<dbReference type="PANTHER" id="PTHR33571">
    <property type="entry name" value="SSL8005 PROTEIN"/>
    <property type="match status" value="1"/>
</dbReference>
<keyword evidence="6" id="KW-0547">Nucleotide-binding</keyword>
<evidence type="ECO:0000256" key="2">
    <source>
        <dbReference type="ARBA" id="ARBA00022649"/>
    </source>
</evidence>
<dbReference type="Pfam" id="PF01909">
    <property type="entry name" value="NTP_transf_2"/>
    <property type="match status" value="1"/>
</dbReference>
<gene>
    <name evidence="11" type="ORF">ABSH63_06625</name>
</gene>
<evidence type="ECO:0000256" key="9">
    <source>
        <dbReference type="ARBA" id="ARBA00038276"/>
    </source>
</evidence>
<dbReference type="PANTHER" id="PTHR33571:SF12">
    <property type="entry name" value="BSL3053 PROTEIN"/>
    <property type="match status" value="1"/>
</dbReference>
<dbReference type="Proteomes" id="UP001465331">
    <property type="component" value="Unassembled WGS sequence"/>
</dbReference>
<keyword evidence="5" id="KW-0479">Metal-binding</keyword>
<sequence length="96" mass="10629">MKPSIALAEHRTELRRIVERYGLSRPRVFGSVAAGMDQDDSDLDLLVDPTPETTLFTIAGLQCAAEELLGVRVDVLTPKALPKRFRDRVLSEALPL</sequence>
<name>A0ABV2A9X8_9GAMM</name>
<evidence type="ECO:0000256" key="5">
    <source>
        <dbReference type="ARBA" id="ARBA00022723"/>
    </source>
</evidence>
<comment type="similarity">
    <text evidence="9">Belongs to the MntA antitoxin family.</text>
</comment>
<dbReference type="SUPFAM" id="SSF81301">
    <property type="entry name" value="Nucleotidyltransferase"/>
    <property type="match status" value="1"/>
</dbReference>
<keyword evidence="4" id="KW-0548">Nucleotidyltransferase</keyword>
<evidence type="ECO:0000256" key="3">
    <source>
        <dbReference type="ARBA" id="ARBA00022679"/>
    </source>
</evidence>
<keyword evidence="3" id="KW-0808">Transferase</keyword>
<keyword evidence="2" id="KW-1277">Toxin-antitoxin system</keyword>
<accession>A0ABV2A9X8</accession>
<evidence type="ECO:0000256" key="6">
    <source>
        <dbReference type="ARBA" id="ARBA00022741"/>
    </source>
</evidence>
<keyword evidence="8" id="KW-0460">Magnesium</keyword>
<evidence type="ECO:0000256" key="8">
    <source>
        <dbReference type="ARBA" id="ARBA00022842"/>
    </source>
</evidence>
<dbReference type="InterPro" id="IPR002934">
    <property type="entry name" value="Polymerase_NTP_transf_dom"/>
</dbReference>
<keyword evidence="7" id="KW-0067">ATP-binding</keyword>
<dbReference type="InterPro" id="IPR052038">
    <property type="entry name" value="Type-VII_TA_antitoxin"/>
</dbReference>
<dbReference type="EMBL" id="JBEPIJ010000005">
    <property type="protein sequence ID" value="MES0873676.1"/>
    <property type="molecule type" value="Genomic_DNA"/>
</dbReference>
<proteinExistence type="inferred from homology"/>
<comment type="cofactor">
    <cofactor evidence="1">
        <name>Mg(2+)</name>
        <dbReference type="ChEBI" id="CHEBI:18420"/>
    </cofactor>
</comment>
<feature type="domain" description="Polymerase nucleotidyl transferase" evidence="10">
    <location>
        <begin position="14"/>
        <end position="92"/>
    </location>
</feature>
<evidence type="ECO:0000256" key="1">
    <source>
        <dbReference type="ARBA" id="ARBA00001946"/>
    </source>
</evidence>
<evidence type="ECO:0000256" key="7">
    <source>
        <dbReference type="ARBA" id="ARBA00022840"/>
    </source>
</evidence>
<evidence type="ECO:0000313" key="11">
    <source>
        <dbReference type="EMBL" id="MES0873676.1"/>
    </source>
</evidence>
<evidence type="ECO:0000256" key="4">
    <source>
        <dbReference type="ARBA" id="ARBA00022695"/>
    </source>
</evidence>
<reference evidence="11 12" key="1">
    <citation type="submission" date="2024-06" db="EMBL/GenBank/DDBJ databases">
        <authorList>
            <person name="Li Z."/>
            <person name="Jiang Y."/>
        </authorList>
    </citation>
    <scope>NUCLEOTIDE SEQUENCE [LARGE SCALE GENOMIC DNA]</scope>
    <source>
        <strain evidence="11 12">HSW-8</strain>
    </source>
</reference>
<keyword evidence="12" id="KW-1185">Reference proteome</keyword>
<evidence type="ECO:0000313" key="12">
    <source>
        <dbReference type="Proteomes" id="UP001465331"/>
    </source>
</evidence>
<dbReference type="RefSeq" id="WP_352888475.1">
    <property type="nucleotide sequence ID" value="NZ_JBEPIJ010000005.1"/>
</dbReference>
<organism evidence="11 12">
    <name type="scientific">Sinimarinibacterium thermocellulolyticum</name>
    <dbReference type="NCBI Taxonomy" id="3170016"/>
    <lineage>
        <taxon>Bacteria</taxon>
        <taxon>Pseudomonadati</taxon>
        <taxon>Pseudomonadota</taxon>
        <taxon>Gammaproteobacteria</taxon>
        <taxon>Nevskiales</taxon>
        <taxon>Nevskiaceae</taxon>
        <taxon>Sinimarinibacterium</taxon>
    </lineage>
</organism>
<protein>
    <submittedName>
        <fullName evidence="11">Nucleotidyltransferase domain-containing protein</fullName>
    </submittedName>
</protein>
<dbReference type="InterPro" id="IPR043519">
    <property type="entry name" value="NT_sf"/>
</dbReference>